<dbReference type="EMBL" id="MK494099">
    <property type="protein sequence ID" value="QBP29775.1"/>
    <property type="molecule type" value="Genomic_DNA"/>
</dbReference>
<protein>
    <recommendedName>
        <fullName evidence="3">Minor tail protein</fullName>
    </recommendedName>
</protein>
<name>A0A482JAU7_9CAUD</name>
<proteinExistence type="predicted"/>
<keyword evidence="2" id="KW-1185">Reference proteome</keyword>
<evidence type="ECO:0000313" key="1">
    <source>
        <dbReference type="EMBL" id="QBP29775.1"/>
    </source>
</evidence>
<accession>A0A482JAU7</accession>
<sequence>MSTDTTEYHRVIPLAPGHDADLLRWLTRESFENLARNDGLVITEYAEEQVTPSHVPMSVARDLELPVDQYDWWLFTATVTRPEREELPDHCGYCAPHPSHRTKCGIDTDAGPCGCPGWPL</sequence>
<evidence type="ECO:0008006" key="3">
    <source>
        <dbReference type="Google" id="ProtNLM"/>
    </source>
</evidence>
<gene>
    <name evidence="1" type="primary">120</name>
    <name evidence="1" type="ORF">SEA_TYPHA_120</name>
</gene>
<reference evidence="1 2" key="1">
    <citation type="submission" date="2019-02" db="EMBL/GenBank/DDBJ databases">
        <authorList>
            <person name="Kanzanas C."/>
            <person name="Smith M.A."/>
            <person name="Zack K.M."/>
            <person name="Garlena R.A."/>
            <person name="Russell D.A."/>
            <person name="Pope W.H."/>
            <person name="Jacobs-Sera D."/>
            <person name="Hatfull G.F."/>
        </authorList>
    </citation>
    <scope>NUCLEOTIDE SEQUENCE [LARGE SCALE GENOMIC DNA]</scope>
</reference>
<dbReference type="KEGG" id="vg:63743110"/>
<dbReference type="RefSeq" id="YP_010049787.1">
    <property type="nucleotide sequence ID" value="NC_054393.1"/>
</dbReference>
<organism evidence="1 2">
    <name type="scientific">Mycobacterium phage Typha</name>
    <dbReference type="NCBI Taxonomy" id="2517971"/>
    <lineage>
        <taxon>Viruses</taxon>
        <taxon>Duplodnaviria</taxon>
        <taxon>Heunggongvirae</taxon>
        <taxon>Uroviricota</taxon>
        <taxon>Caudoviricetes</taxon>
        <taxon>Typhavirus</taxon>
        <taxon>Typhavirus typha</taxon>
    </lineage>
</organism>
<dbReference type="Proteomes" id="UP000294565">
    <property type="component" value="Segment"/>
</dbReference>
<dbReference type="GeneID" id="63743110"/>
<evidence type="ECO:0000313" key="2">
    <source>
        <dbReference type="Proteomes" id="UP000294565"/>
    </source>
</evidence>